<dbReference type="PaxDb" id="273116-14325247"/>
<sequence length="289" mass="32256">MAFLAYFGHLNIDVRILVENLPKEGSVNAKNVEEKYGGTAGNFAIVSKKLGLDFDIYSAVGSKTHSGYLSFLKDSGIGIDHIKVTDEYGPICYIASDTKKQVAYMYQGPMLNWSPRLESHYEYIHLSTGPKYTGLIENKESKLVFDPSQEIWKFSGEELKRFYEASYISFFNGNEMKVFREATGLKSFDRIVIETVGPRGSILYKDSTKKVFPALPSSGDTIGAGDAFRAGFYYALFRKKSIETAMVYGTIAAHHMIEDGIDGFSLDANSIEQESQVYKKTFGIQSTSL</sequence>
<dbReference type="PROSITE" id="PS00583">
    <property type="entry name" value="PFKB_KINASES_1"/>
    <property type="match status" value="1"/>
</dbReference>
<reference evidence="7 8" key="1">
    <citation type="journal article" date="1999" name="Proc. Jpn. Acad.">
        <title>Determination of the complete genomic DNA sequence of Thermoplasma volvanium GSS1.</title>
        <authorList>
            <person name="Kawashima T."/>
            <person name="Yamamoto Y."/>
            <person name="Aramaki H."/>
            <person name="Nunoshiba T."/>
            <person name="Kawamoto T."/>
            <person name="Watanabe K."/>
            <person name="Yamazaki M."/>
            <person name="Kanehori K."/>
            <person name="Amano N."/>
            <person name="Ohya Y."/>
            <person name="Makino K."/>
            <person name="Suzuki M."/>
        </authorList>
    </citation>
    <scope>NUCLEOTIDE SEQUENCE [LARGE SCALE GENOMIC DNA]</scope>
    <source>
        <strain evidence="8">ATCC 51530 / DSM 4299 / JCM 9571 / NBRC 15438 / GSS1</strain>
    </source>
</reference>
<dbReference type="OrthoDB" id="26949at2157"/>
<evidence type="ECO:0000256" key="2">
    <source>
        <dbReference type="ARBA" id="ARBA00022679"/>
    </source>
</evidence>
<dbReference type="PhylomeDB" id="Q97A01"/>
<dbReference type="Gene3D" id="2.20.150.10">
    <property type="entry name" value="putative 5-dehydro-2- deoxygluconokinase"/>
    <property type="match status" value="1"/>
</dbReference>
<reference evidence="7 8" key="2">
    <citation type="journal article" date="2000" name="Proc. Natl. Acad. Sci. U.S.A.">
        <title>Archaeal adaptation to higher temperatures revealed by genomic sequence of Thermoplasma volcanium.</title>
        <authorList>
            <person name="Kawashima T."/>
            <person name="Amano N."/>
            <person name="Koike H."/>
            <person name="Makino S."/>
            <person name="Higuchi S."/>
            <person name="Kawashima-Ohya Y."/>
            <person name="Watanabe K."/>
            <person name="Yamazaki M."/>
            <person name="Kanehori K."/>
            <person name="Kawamoto T."/>
            <person name="Nunoshiba T."/>
            <person name="Yamamoto Y."/>
            <person name="Aramaki H."/>
            <person name="Makino K."/>
            <person name="Suzuki M."/>
        </authorList>
    </citation>
    <scope>NUCLEOTIDE SEQUENCE [LARGE SCALE GENOMIC DNA]</scope>
    <source>
        <strain evidence="8">ATCC 51530 / DSM 4299 / JCM 9571 / NBRC 15438 / GSS1</strain>
    </source>
</reference>
<evidence type="ECO:0000256" key="3">
    <source>
        <dbReference type="ARBA" id="ARBA00022741"/>
    </source>
</evidence>
<name>Q97A01_THEVO</name>
<dbReference type="HOGENOM" id="CLU_027634_5_2_2"/>
<keyword evidence="8" id="KW-1185">Reference proteome</keyword>
<proteinExistence type="inferred from homology"/>
<dbReference type="GO" id="GO:0005524">
    <property type="term" value="F:ATP binding"/>
    <property type="evidence" value="ECO:0007669"/>
    <property type="project" value="UniProtKB-KW"/>
</dbReference>
<dbReference type="CDD" id="cd01942">
    <property type="entry name" value="ribokinase_group_A"/>
    <property type="match status" value="1"/>
</dbReference>
<evidence type="ECO:0000313" key="7">
    <source>
        <dbReference type="EMBL" id="BAB60151.1"/>
    </source>
</evidence>
<dbReference type="InterPro" id="IPR002173">
    <property type="entry name" value="Carboh/pur_kinase_PfkB_CS"/>
</dbReference>
<keyword evidence="3" id="KW-0547">Nucleotide-binding</keyword>
<keyword evidence="5" id="KW-0067">ATP-binding</keyword>
<dbReference type="GeneID" id="1441119"/>
<dbReference type="Gene3D" id="3.40.1190.20">
    <property type="match status" value="1"/>
</dbReference>
<protein>
    <submittedName>
        <fullName evidence="7">2-dehydro-3-deoxyglucokinase</fullName>
    </submittedName>
</protein>
<feature type="domain" description="Carbohydrate kinase PfkB" evidence="6">
    <location>
        <begin position="1"/>
        <end position="258"/>
    </location>
</feature>
<dbReference type="STRING" id="273116.gene:9381802"/>
<organism evidence="7 8">
    <name type="scientific">Thermoplasma volcanium (strain ATCC 51530 / DSM 4299 / JCM 9571 / NBRC 15438 / GSS1)</name>
    <dbReference type="NCBI Taxonomy" id="273116"/>
    <lineage>
        <taxon>Archaea</taxon>
        <taxon>Methanobacteriati</taxon>
        <taxon>Thermoplasmatota</taxon>
        <taxon>Thermoplasmata</taxon>
        <taxon>Thermoplasmatales</taxon>
        <taxon>Thermoplasmataceae</taxon>
        <taxon>Thermoplasma</taxon>
    </lineage>
</organism>
<dbReference type="KEGG" id="tvo:TVG1031550"/>
<dbReference type="GO" id="GO:0016301">
    <property type="term" value="F:kinase activity"/>
    <property type="evidence" value="ECO:0007669"/>
    <property type="project" value="UniProtKB-KW"/>
</dbReference>
<evidence type="ECO:0000313" key="8">
    <source>
        <dbReference type="Proteomes" id="UP000001017"/>
    </source>
</evidence>
<dbReference type="InterPro" id="IPR011611">
    <property type="entry name" value="PfkB_dom"/>
</dbReference>
<dbReference type="InterPro" id="IPR023314">
    <property type="entry name" value="Myo_inos_IolC-like_sf"/>
</dbReference>
<dbReference type="Pfam" id="PF00294">
    <property type="entry name" value="PfkB"/>
    <property type="match status" value="1"/>
</dbReference>
<dbReference type="Proteomes" id="UP000001017">
    <property type="component" value="Chromosome"/>
</dbReference>
<evidence type="ECO:0000256" key="5">
    <source>
        <dbReference type="ARBA" id="ARBA00022840"/>
    </source>
</evidence>
<dbReference type="InterPro" id="IPR029056">
    <property type="entry name" value="Ribokinase-like"/>
</dbReference>
<dbReference type="SUPFAM" id="SSF53613">
    <property type="entry name" value="Ribokinase-like"/>
    <property type="match status" value="1"/>
</dbReference>
<gene>
    <name evidence="7" type="ORF">TVG1031550</name>
</gene>
<dbReference type="EMBL" id="BA000011">
    <property type="protein sequence ID" value="BAB60151.1"/>
    <property type="molecule type" value="Genomic_DNA"/>
</dbReference>
<keyword evidence="2" id="KW-0808">Transferase</keyword>
<keyword evidence="4" id="KW-0418">Kinase</keyword>
<accession>Q97A01</accession>
<dbReference type="RefSeq" id="WP_010917237.1">
    <property type="nucleotide sequence ID" value="NC_002689.2"/>
</dbReference>
<dbReference type="PANTHER" id="PTHR10584:SF166">
    <property type="entry name" value="RIBOKINASE"/>
    <property type="match status" value="1"/>
</dbReference>
<evidence type="ECO:0000259" key="6">
    <source>
        <dbReference type="Pfam" id="PF00294"/>
    </source>
</evidence>
<comment type="similarity">
    <text evidence="1">Belongs to the carbohydrate kinase PfkB family.</text>
</comment>
<dbReference type="PANTHER" id="PTHR10584">
    <property type="entry name" value="SUGAR KINASE"/>
    <property type="match status" value="1"/>
</dbReference>
<evidence type="ECO:0000256" key="1">
    <source>
        <dbReference type="ARBA" id="ARBA00010688"/>
    </source>
</evidence>
<dbReference type="eggNOG" id="arCOG00014">
    <property type="taxonomic scope" value="Archaea"/>
</dbReference>
<evidence type="ECO:0000256" key="4">
    <source>
        <dbReference type="ARBA" id="ARBA00022777"/>
    </source>
</evidence>
<dbReference type="AlphaFoldDB" id="Q97A01"/>